<reference evidence="2 3" key="1">
    <citation type="submission" date="2016-10" db="EMBL/GenBank/DDBJ databases">
        <authorList>
            <person name="de Groot N.N."/>
        </authorList>
    </citation>
    <scope>NUCLEOTIDE SEQUENCE [LARGE SCALE GENOMIC DNA]</scope>
    <source>
        <strain evidence="2 3">IBRC-M 10445</strain>
    </source>
</reference>
<sequence length="153" mass="16210">MSSQLELALTPSATAGLLGALPWALLAMFAMTAGLSAASALLWALPVLAWGGWQAYRRHGLLQGPRSVTALKTDNRGLHCVLADGTELPVAVDSASSLGPSLMALKFRVPGTTFGKLSTLIISKPGMLPANAPANDCRRLRMWLRAGQHRNPR</sequence>
<keyword evidence="3" id="KW-1185">Reference proteome</keyword>
<evidence type="ECO:0008006" key="4">
    <source>
        <dbReference type="Google" id="ProtNLM"/>
    </source>
</evidence>
<keyword evidence="1" id="KW-0472">Membrane</keyword>
<evidence type="ECO:0000313" key="3">
    <source>
        <dbReference type="Proteomes" id="UP000199445"/>
    </source>
</evidence>
<organism evidence="2 3">
    <name type="scientific">Marinobacter persicus</name>
    <dbReference type="NCBI Taxonomy" id="930118"/>
    <lineage>
        <taxon>Bacteria</taxon>
        <taxon>Pseudomonadati</taxon>
        <taxon>Pseudomonadota</taxon>
        <taxon>Gammaproteobacteria</taxon>
        <taxon>Pseudomonadales</taxon>
        <taxon>Marinobacteraceae</taxon>
        <taxon>Marinobacter</taxon>
    </lineage>
</organism>
<keyword evidence="1" id="KW-0812">Transmembrane</keyword>
<dbReference type="EMBL" id="FOSC01000006">
    <property type="protein sequence ID" value="SFJ80636.1"/>
    <property type="molecule type" value="Genomic_DNA"/>
</dbReference>
<dbReference type="RefSeq" id="WP_091703978.1">
    <property type="nucleotide sequence ID" value="NZ_FOSC01000006.1"/>
</dbReference>
<accession>A0A1I3UFI5</accession>
<feature type="transmembrane region" description="Helical" evidence="1">
    <location>
        <begin position="20"/>
        <end position="48"/>
    </location>
</feature>
<dbReference type="AlphaFoldDB" id="A0A1I3UFI5"/>
<gene>
    <name evidence="2" type="ORF">SAMN05216429_10657</name>
</gene>
<dbReference type="Proteomes" id="UP000199445">
    <property type="component" value="Unassembled WGS sequence"/>
</dbReference>
<name>A0A1I3UFI5_9GAMM</name>
<dbReference type="OrthoDB" id="6369153at2"/>
<proteinExistence type="predicted"/>
<protein>
    <recommendedName>
        <fullName evidence="4">Toxin CptA</fullName>
    </recommendedName>
</protein>
<evidence type="ECO:0000256" key="1">
    <source>
        <dbReference type="SAM" id="Phobius"/>
    </source>
</evidence>
<evidence type="ECO:0000313" key="2">
    <source>
        <dbReference type="EMBL" id="SFJ80636.1"/>
    </source>
</evidence>
<keyword evidence="1" id="KW-1133">Transmembrane helix</keyword>